<dbReference type="AlphaFoldDB" id="J3N8N7"/>
<evidence type="ECO:0000256" key="1">
    <source>
        <dbReference type="SAM" id="Phobius"/>
    </source>
</evidence>
<keyword evidence="1" id="KW-0472">Membrane</keyword>
<dbReference type="Gramene" id="OB11G21730.1">
    <property type="protein sequence ID" value="OB11G21730.1"/>
    <property type="gene ID" value="OB11G21730"/>
</dbReference>
<reference evidence="2" key="2">
    <citation type="submission" date="2013-04" db="UniProtKB">
        <authorList>
            <consortium name="EnsemblPlants"/>
        </authorList>
    </citation>
    <scope>IDENTIFICATION</scope>
</reference>
<dbReference type="Proteomes" id="UP000006038">
    <property type="component" value="Chromosome 11"/>
</dbReference>
<organism evidence="2">
    <name type="scientific">Oryza brachyantha</name>
    <name type="common">malo sina</name>
    <dbReference type="NCBI Taxonomy" id="4533"/>
    <lineage>
        <taxon>Eukaryota</taxon>
        <taxon>Viridiplantae</taxon>
        <taxon>Streptophyta</taxon>
        <taxon>Embryophyta</taxon>
        <taxon>Tracheophyta</taxon>
        <taxon>Spermatophyta</taxon>
        <taxon>Magnoliopsida</taxon>
        <taxon>Liliopsida</taxon>
        <taxon>Poales</taxon>
        <taxon>Poaceae</taxon>
        <taxon>BOP clade</taxon>
        <taxon>Oryzoideae</taxon>
        <taxon>Oryzeae</taxon>
        <taxon>Oryzinae</taxon>
        <taxon>Oryza</taxon>
    </lineage>
</organism>
<dbReference type="EnsemblPlants" id="OB11G21730.1">
    <property type="protein sequence ID" value="OB11G21730.1"/>
    <property type="gene ID" value="OB11G21730"/>
</dbReference>
<feature type="transmembrane region" description="Helical" evidence="1">
    <location>
        <begin position="12"/>
        <end position="30"/>
    </location>
</feature>
<evidence type="ECO:0000313" key="3">
    <source>
        <dbReference type="Proteomes" id="UP000006038"/>
    </source>
</evidence>
<keyword evidence="1" id="KW-1133">Transmembrane helix</keyword>
<protein>
    <submittedName>
        <fullName evidence="2">Uncharacterized protein</fullName>
    </submittedName>
</protein>
<proteinExistence type="predicted"/>
<dbReference type="HOGENOM" id="CLU_3053561_0_0_1"/>
<name>J3N8N7_ORYBR</name>
<feature type="transmembrane region" description="Helical" evidence="1">
    <location>
        <begin position="36"/>
        <end position="53"/>
    </location>
</feature>
<keyword evidence="1" id="KW-0812">Transmembrane</keyword>
<accession>J3N8N7</accession>
<keyword evidence="3" id="KW-1185">Reference proteome</keyword>
<sequence length="54" mass="6588">MKKVRQTTKFNFKNLFLKFILIYIIKINLIHPMQRTYIFACIYIIVYTLRTCAV</sequence>
<reference evidence="2" key="1">
    <citation type="journal article" date="2013" name="Nat. Commun.">
        <title>Whole-genome sequencing of Oryza brachyantha reveals mechanisms underlying Oryza genome evolution.</title>
        <authorList>
            <person name="Chen J."/>
            <person name="Huang Q."/>
            <person name="Gao D."/>
            <person name="Wang J."/>
            <person name="Lang Y."/>
            <person name="Liu T."/>
            <person name="Li B."/>
            <person name="Bai Z."/>
            <person name="Luis Goicoechea J."/>
            <person name="Liang C."/>
            <person name="Chen C."/>
            <person name="Zhang W."/>
            <person name="Sun S."/>
            <person name="Liao Y."/>
            <person name="Zhang X."/>
            <person name="Yang L."/>
            <person name="Song C."/>
            <person name="Wang M."/>
            <person name="Shi J."/>
            <person name="Liu G."/>
            <person name="Liu J."/>
            <person name="Zhou H."/>
            <person name="Zhou W."/>
            <person name="Yu Q."/>
            <person name="An N."/>
            <person name="Chen Y."/>
            <person name="Cai Q."/>
            <person name="Wang B."/>
            <person name="Liu B."/>
            <person name="Min J."/>
            <person name="Huang Y."/>
            <person name="Wu H."/>
            <person name="Li Z."/>
            <person name="Zhang Y."/>
            <person name="Yin Y."/>
            <person name="Song W."/>
            <person name="Jiang J."/>
            <person name="Jackson S.A."/>
            <person name="Wing R.A."/>
            <person name="Wang J."/>
            <person name="Chen M."/>
        </authorList>
    </citation>
    <scope>NUCLEOTIDE SEQUENCE [LARGE SCALE GENOMIC DNA]</scope>
    <source>
        <strain evidence="2">cv. IRGC 101232</strain>
    </source>
</reference>
<evidence type="ECO:0000313" key="2">
    <source>
        <dbReference type="EnsemblPlants" id="OB11G21730.1"/>
    </source>
</evidence>